<reference evidence="1" key="1">
    <citation type="submission" date="2017-01" db="EMBL/GenBank/DDBJ databases">
        <title>Plasmid composition in Aeromonas salmonicida subsp. salmonicida 01-B526 unravels unsuspected type three secretion system loss patterns.</title>
        <authorList>
            <person name="Tanaka K.H."/>
            <person name="Vincent A.T."/>
            <person name="Emond-Rheault J.-G."/>
            <person name="Adamczuk M."/>
            <person name="Frenette M."/>
            <person name="Charette S.J."/>
        </authorList>
    </citation>
    <scope>NUCLEOTIDE SEQUENCE</scope>
    <source>
        <strain evidence="1">01-B526</strain>
        <plasmid evidence="1">pAsa9</plasmid>
    </source>
</reference>
<proteinExistence type="predicted"/>
<evidence type="ECO:0000313" key="1">
    <source>
        <dbReference type="EMBL" id="ASD49421.1"/>
    </source>
</evidence>
<name>A0A1Z3MNX8_AERSS</name>
<geneLocation type="plasmid" evidence="1">
    <name>pAsa9</name>
</geneLocation>
<protein>
    <submittedName>
        <fullName evidence="1">Uncharacterized protein</fullName>
    </submittedName>
</protein>
<keyword evidence="1" id="KW-0614">Plasmid</keyword>
<accession>A0A1Z3MNX8</accession>
<sequence length="304" mass="33480">MTPERMRQYGKGLGLWKDKRLATAEPISYLRPDHPIRVEPVARAKGFWVESDDDYAKANNPLANGVFLWTEIIGAGHAFVSVHQDNAPYVYTYGRFGRTGNPRGAVGDGILNFFQHGDARTYYQAELYGVNAKVFRIDDANPAITRAYFERLWQSGSPAVQTPAMRDMTKRGGHTIDQYDVTGKNCTTHATDGLKIAGSSLFKGGYTTHSQMRIESEEDFAIPLSLQRYLMKKSAEPSMLVVDMTSEFRRQYPNTEGVAAMAESDPSTQIQRTLAETAAAIGTLSPYSGGSIGGLLNGAFDVSK</sequence>
<dbReference type="AlphaFoldDB" id="A0A1Z3MNX8"/>
<dbReference type="EMBL" id="KY555070">
    <property type="protein sequence ID" value="ASD49421.1"/>
    <property type="molecule type" value="Genomic_DNA"/>
</dbReference>
<organism evidence="1">
    <name type="scientific">Aeromonas salmonicida subsp. salmonicida</name>
    <dbReference type="NCBI Taxonomy" id="29491"/>
    <lineage>
        <taxon>Bacteria</taxon>
        <taxon>Pseudomonadati</taxon>
        <taxon>Pseudomonadota</taxon>
        <taxon>Gammaproteobacteria</taxon>
        <taxon>Aeromonadales</taxon>
        <taxon>Aeromonadaceae</taxon>
        <taxon>Aeromonas</taxon>
    </lineage>
</organism>